<dbReference type="RefSeq" id="WP_075948362.1">
    <property type="nucleotide sequence ID" value="NZ_LT629709.1"/>
</dbReference>
<evidence type="ECO:0000313" key="8">
    <source>
        <dbReference type="Proteomes" id="UP000186756"/>
    </source>
</evidence>
<dbReference type="InterPro" id="IPR016032">
    <property type="entry name" value="Sig_transdc_resp-reg_C-effctor"/>
</dbReference>
<evidence type="ECO:0000313" key="10">
    <source>
        <dbReference type="Proteomes" id="UP000460142"/>
    </source>
</evidence>
<dbReference type="Proteomes" id="UP000186756">
    <property type="component" value="Unassembled WGS sequence"/>
</dbReference>
<dbReference type="Proteomes" id="UP000198549">
    <property type="component" value="Chromosome I"/>
</dbReference>
<dbReference type="EMBL" id="LT629709">
    <property type="protein sequence ID" value="SDP25314.1"/>
    <property type="molecule type" value="Genomic_DNA"/>
</dbReference>
<dbReference type="EMBL" id="VZPS01000016">
    <property type="protein sequence ID" value="KAB0483391.1"/>
    <property type="molecule type" value="Genomic_DNA"/>
</dbReference>
<evidence type="ECO:0000313" key="5">
    <source>
        <dbReference type="EMBL" id="KAB0483391.1"/>
    </source>
</evidence>
<dbReference type="InterPro" id="IPR036388">
    <property type="entry name" value="WH-like_DNA-bd_sf"/>
</dbReference>
<accession>A0A1H0R756</accession>
<reference evidence="6" key="3">
    <citation type="submission" date="2017-01" db="EMBL/GenBank/DDBJ databases">
        <authorList>
            <person name="Mah S.A."/>
            <person name="Swanson W.J."/>
            <person name="Moy G.W."/>
            <person name="Vacquier V.D."/>
        </authorList>
    </citation>
    <scope>NUCLEOTIDE SEQUENCE [LARGE SCALE GENOMIC DNA]</scope>
    <source>
        <strain evidence="6">MT1</strain>
    </source>
</reference>
<evidence type="ECO:0000313" key="7">
    <source>
        <dbReference type="EMBL" id="SDP25314.1"/>
    </source>
</evidence>
<dbReference type="PRINTS" id="PR00038">
    <property type="entry name" value="HTHLUXR"/>
</dbReference>
<dbReference type="Gene3D" id="3.30.450.80">
    <property type="entry name" value="Transcription factor LuxR-like, autoinducer-binding domain"/>
    <property type="match status" value="1"/>
</dbReference>
<dbReference type="PANTHER" id="PTHR44688:SF16">
    <property type="entry name" value="DNA-BINDING TRANSCRIPTIONAL ACTIVATOR DEVR_DOSR"/>
    <property type="match status" value="1"/>
</dbReference>
<dbReference type="InterPro" id="IPR036693">
    <property type="entry name" value="TF_LuxR_autoind-bd_dom_sf"/>
</dbReference>
<evidence type="ECO:0000313" key="6">
    <source>
        <dbReference type="EMBL" id="OLU00528.1"/>
    </source>
</evidence>
<dbReference type="PROSITE" id="PS50043">
    <property type="entry name" value="HTH_LUXR_2"/>
    <property type="match status" value="1"/>
</dbReference>
<dbReference type="CDD" id="cd06170">
    <property type="entry name" value="LuxR_C_like"/>
    <property type="match status" value="1"/>
</dbReference>
<evidence type="ECO:0000256" key="2">
    <source>
        <dbReference type="ARBA" id="ARBA00023125"/>
    </source>
</evidence>
<gene>
    <name evidence="6" type="ORF">BVK86_21590</name>
    <name evidence="5" type="ORF">F7R15_21285</name>
    <name evidence="7" type="ORF">SAMN04490202_3467</name>
</gene>
<keyword evidence="2" id="KW-0238">DNA-binding</keyword>
<sequence length="243" mass="27556">MERWKELQLIQLSRTNDIQIAYRIALNFAKNIGYKFCGFSTIYATTDDQLKTFRFNNYPKGWNAQYEKNKLYSVDPVVAHCNQSMLPILWSEDLYNNIPSMWDSLETQGFQHGWSQAFHDEESGLRSILSLARSHRSISALELYEHLGFSVFIGRHLHKLVAPTLPMRPVKPPGPHLSPREIDVLKLAADGKTAYESARILNLSARTVNFHVQESIRKLGVNNKVSAVIAAAKAGHLDSKAMS</sequence>
<feature type="domain" description="HTH luxR-type" evidence="4">
    <location>
        <begin position="170"/>
        <end position="235"/>
    </location>
</feature>
<reference evidence="5 10" key="4">
    <citation type="submission" date="2019-09" db="EMBL/GenBank/DDBJ databases">
        <title>Draft genome sequences of 48 bacterial type strains from the CCUG.</title>
        <authorList>
            <person name="Tunovic T."/>
            <person name="Pineiro-Iglesias B."/>
            <person name="Unosson C."/>
            <person name="Inganas E."/>
            <person name="Ohlen M."/>
            <person name="Cardew S."/>
            <person name="Jensie-Markopoulos S."/>
            <person name="Salva-Serra F."/>
            <person name="Jaen-Luchoro D."/>
            <person name="Karlsson R."/>
            <person name="Svensson-Stadler L."/>
            <person name="Chun J."/>
            <person name="Moore E."/>
        </authorList>
    </citation>
    <scope>NUCLEOTIDE SEQUENCE [LARGE SCALE GENOMIC DNA]</scope>
    <source>
        <strain evidence="5 10">CCUG 53116</strain>
    </source>
</reference>
<keyword evidence="1" id="KW-0805">Transcription regulation</keyword>
<dbReference type="GO" id="GO:0006355">
    <property type="term" value="P:regulation of DNA-templated transcription"/>
    <property type="evidence" value="ECO:0007669"/>
    <property type="project" value="InterPro"/>
</dbReference>
<reference evidence="8" key="2">
    <citation type="submission" date="2017-01" db="EMBL/GenBank/DDBJ databases">
        <authorList>
            <person name="Poblete-Castro I."/>
        </authorList>
    </citation>
    <scope>NUCLEOTIDE SEQUENCE [LARGE SCALE GENOMIC DNA]</scope>
    <source>
        <strain evidence="8">DSM 18361 / CCUG 53116 / MT1</strain>
    </source>
</reference>
<keyword evidence="3" id="KW-0804">Transcription</keyword>
<keyword evidence="8" id="KW-1185">Reference proteome</keyword>
<dbReference type="PANTHER" id="PTHR44688">
    <property type="entry name" value="DNA-BINDING TRANSCRIPTIONAL ACTIVATOR DEVR_DOSR"/>
    <property type="match status" value="1"/>
</dbReference>
<dbReference type="SUPFAM" id="SSF75516">
    <property type="entry name" value="Pheromone-binding domain of LuxR-like quorum-sensing transcription factors"/>
    <property type="match status" value="1"/>
</dbReference>
<dbReference type="OrthoDB" id="9774661at2"/>
<dbReference type="AlphaFoldDB" id="A0A1H0R756"/>
<name>A0A1H0R756_PSERE</name>
<evidence type="ECO:0000256" key="1">
    <source>
        <dbReference type="ARBA" id="ARBA00023015"/>
    </source>
</evidence>
<evidence type="ECO:0000256" key="3">
    <source>
        <dbReference type="ARBA" id="ARBA00023163"/>
    </source>
</evidence>
<proteinExistence type="predicted"/>
<organism evidence="7 9">
    <name type="scientific">Pseudomonas reinekei</name>
    <dbReference type="NCBI Taxonomy" id="395598"/>
    <lineage>
        <taxon>Bacteria</taxon>
        <taxon>Pseudomonadati</taxon>
        <taxon>Pseudomonadota</taxon>
        <taxon>Gammaproteobacteria</taxon>
        <taxon>Pseudomonadales</taxon>
        <taxon>Pseudomonadaceae</taxon>
        <taxon>Pseudomonas</taxon>
    </lineage>
</organism>
<dbReference type="SMART" id="SM00421">
    <property type="entry name" value="HTH_LUXR"/>
    <property type="match status" value="1"/>
</dbReference>
<evidence type="ECO:0000313" key="9">
    <source>
        <dbReference type="Proteomes" id="UP000198549"/>
    </source>
</evidence>
<dbReference type="Pfam" id="PF00196">
    <property type="entry name" value="GerE"/>
    <property type="match status" value="1"/>
</dbReference>
<dbReference type="SUPFAM" id="SSF46894">
    <property type="entry name" value="C-terminal effector domain of the bipartite response regulators"/>
    <property type="match status" value="1"/>
</dbReference>
<dbReference type="InterPro" id="IPR000792">
    <property type="entry name" value="Tscrpt_reg_LuxR_C"/>
</dbReference>
<protein>
    <submittedName>
        <fullName evidence="5">LuxR family transcriptional regulator</fullName>
    </submittedName>
    <submittedName>
        <fullName evidence="7">Transcriptional regulator, LuxR family</fullName>
    </submittedName>
</protein>
<dbReference type="Proteomes" id="UP000460142">
    <property type="component" value="Unassembled WGS sequence"/>
</dbReference>
<reference evidence="7 9" key="1">
    <citation type="submission" date="2016-10" db="EMBL/GenBank/DDBJ databases">
        <authorList>
            <person name="de Groot N.N."/>
        </authorList>
    </citation>
    <scope>NUCLEOTIDE SEQUENCE [LARGE SCALE GENOMIC DNA]</scope>
    <source>
        <strain evidence="7 9">BS3776</strain>
    </source>
</reference>
<evidence type="ECO:0000259" key="4">
    <source>
        <dbReference type="PROSITE" id="PS50043"/>
    </source>
</evidence>
<dbReference type="Gene3D" id="1.10.10.10">
    <property type="entry name" value="Winged helix-like DNA-binding domain superfamily/Winged helix DNA-binding domain"/>
    <property type="match status" value="1"/>
</dbReference>
<dbReference type="InterPro" id="IPR005143">
    <property type="entry name" value="TF_LuxR_autoind-bd_dom"/>
</dbReference>
<dbReference type="EMBL" id="MSTQ01000015">
    <property type="protein sequence ID" value="OLU00528.1"/>
    <property type="molecule type" value="Genomic_DNA"/>
</dbReference>
<dbReference type="Pfam" id="PF03472">
    <property type="entry name" value="Autoind_bind"/>
    <property type="match status" value="1"/>
</dbReference>
<dbReference type="GO" id="GO:0003677">
    <property type="term" value="F:DNA binding"/>
    <property type="evidence" value="ECO:0007669"/>
    <property type="project" value="UniProtKB-KW"/>
</dbReference>